<accession>A0A380LM77</accession>
<protein>
    <recommendedName>
        <fullName evidence="1">UPF0237 protein HF861_01880</fullName>
    </recommendedName>
</protein>
<dbReference type="HAMAP" id="MF_01054">
    <property type="entry name" value="UPF0237"/>
    <property type="match status" value="1"/>
</dbReference>
<dbReference type="EMBL" id="UHFX01000003">
    <property type="protein sequence ID" value="SUO04441.1"/>
    <property type="molecule type" value="Genomic_DNA"/>
</dbReference>
<dbReference type="Proteomes" id="UP000255523">
    <property type="component" value="Unassembled WGS sequence"/>
</dbReference>
<gene>
    <name evidence="4" type="ORF">HF861_01880</name>
    <name evidence="5" type="ORF">NCTC11087_01356</name>
    <name evidence="3" type="ORF">PND82_01420</name>
</gene>
<dbReference type="PANTHER" id="PTHR34875:SF6">
    <property type="entry name" value="UPF0237 PROTEIN MJ1558"/>
    <property type="match status" value="1"/>
</dbReference>
<dbReference type="PROSITE" id="PS51671">
    <property type="entry name" value="ACT"/>
    <property type="match status" value="1"/>
</dbReference>
<evidence type="ECO:0000256" key="1">
    <source>
        <dbReference type="HAMAP-Rule" id="MF_01054"/>
    </source>
</evidence>
<dbReference type="InterPro" id="IPR002912">
    <property type="entry name" value="ACT_dom"/>
</dbReference>
<reference evidence="5 6" key="1">
    <citation type="submission" date="2018-06" db="EMBL/GenBank/DDBJ databases">
        <authorList>
            <consortium name="Pathogen Informatics"/>
            <person name="Doyle S."/>
        </authorList>
    </citation>
    <scope>NUCLEOTIDE SEQUENCE [LARGE SCALE GENOMIC DNA]</scope>
    <source>
        <strain evidence="5 6">NCTC11087</strain>
    </source>
</reference>
<dbReference type="OrthoDB" id="9803078at2"/>
<dbReference type="GeneID" id="77462315"/>
<dbReference type="RefSeq" id="WP_022789492.1">
    <property type="nucleotide sequence ID" value="NZ_CALVFN010000001.1"/>
</dbReference>
<dbReference type="Proteomes" id="UP001212981">
    <property type="component" value="Unassembled WGS sequence"/>
</dbReference>
<keyword evidence="6" id="KW-1185">Reference proteome</keyword>
<reference evidence="3" key="3">
    <citation type="submission" date="2023-01" db="EMBL/GenBank/DDBJ databases">
        <title>Human gut microbiome strain richness.</title>
        <authorList>
            <person name="Chen-Liaw A."/>
        </authorList>
    </citation>
    <scope>NUCLEOTIDE SEQUENCE</scope>
    <source>
        <strain evidence="3">D8_m1001271B151109d0_201107</strain>
    </source>
</reference>
<feature type="domain" description="ACT" evidence="2">
    <location>
        <begin position="4"/>
        <end position="78"/>
    </location>
</feature>
<evidence type="ECO:0000259" key="2">
    <source>
        <dbReference type="PROSITE" id="PS51671"/>
    </source>
</evidence>
<dbReference type="NCBIfam" id="NF001220">
    <property type="entry name" value="PRK00194.1"/>
    <property type="match status" value="1"/>
</dbReference>
<dbReference type="AlphaFoldDB" id="A0A380LM77"/>
<sequence length="89" mass="9920">MKAIITVIGKDKVGILAMIANECAKANINVLDVSQTIVDGFFTMTMSVDLENMETSLSSFSDHMDQLGKEKDLVIRVMHQDIFDSMHKI</sequence>
<dbReference type="InterPro" id="IPR045865">
    <property type="entry name" value="ACT-like_dom_sf"/>
</dbReference>
<evidence type="ECO:0000313" key="6">
    <source>
        <dbReference type="Proteomes" id="UP000255523"/>
    </source>
</evidence>
<dbReference type="InterPro" id="IPR050990">
    <property type="entry name" value="UPF0237/GcvR_regulator"/>
</dbReference>
<dbReference type="Proteomes" id="UP000540014">
    <property type="component" value="Unassembled WGS sequence"/>
</dbReference>
<dbReference type="CDD" id="cd04872">
    <property type="entry name" value="ACT_1ZPV"/>
    <property type="match status" value="1"/>
</dbReference>
<comment type="similarity">
    <text evidence="1">Belongs to the UPF0237 family.</text>
</comment>
<dbReference type="EMBL" id="JABAFR010000003">
    <property type="protein sequence ID" value="NME43634.1"/>
    <property type="molecule type" value="Genomic_DNA"/>
</dbReference>
<dbReference type="SUPFAM" id="SSF55021">
    <property type="entry name" value="ACT-like"/>
    <property type="match status" value="1"/>
</dbReference>
<evidence type="ECO:0000313" key="3">
    <source>
        <dbReference type="EMBL" id="MDB7981475.1"/>
    </source>
</evidence>
<reference evidence="4 7" key="2">
    <citation type="submission" date="2020-04" db="EMBL/GenBank/DDBJ databases">
        <authorList>
            <person name="Hitch T.C.A."/>
            <person name="Wylensek D."/>
            <person name="Clavel T."/>
        </authorList>
    </citation>
    <scope>NUCLEOTIDE SEQUENCE [LARGE SCALE GENOMIC DNA]</scope>
    <source>
        <strain evidence="4 7">BSM-383-APC-22F</strain>
    </source>
</reference>
<name>A0A380LM77_9FIRM</name>
<evidence type="ECO:0000313" key="4">
    <source>
        <dbReference type="EMBL" id="NME43634.1"/>
    </source>
</evidence>
<evidence type="ECO:0000313" key="5">
    <source>
        <dbReference type="EMBL" id="SUO04441.1"/>
    </source>
</evidence>
<dbReference type="InterPro" id="IPR022986">
    <property type="entry name" value="UPF0237_ACT"/>
</dbReference>
<dbReference type="Gene3D" id="3.30.70.260">
    <property type="match status" value="1"/>
</dbReference>
<dbReference type="EMBL" id="JAQLXO010000001">
    <property type="protein sequence ID" value="MDB7981475.1"/>
    <property type="molecule type" value="Genomic_DNA"/>
</dbReference>
<dbReference type="PANTHER" id="PTHR34875">
    <property type="entry name" value="UPF0237 PROTEIN MJ1558"/>
    <property type="match status" value="1"/>
</dbReference>
<proteinExistence type="inferred from homology"/>
<evidence type="ECO:0000313" key="7">
    <source>
        <dbReference type="Proteomes" id="UP000540014"/>
    </source>
</evidence>
<organism evidence="5 6">
    <name type="scientific">Faecalicoccus pleomorphus</name>
    <dbReference type="NCBI Taxonomy" id="1323"/>
    <lineage>
        <taxon>Bacteria</taxon>
        <taxon>Bacillati</taxon>
        <taxon>Bacillota</taxon>
        <taxon>Erysipelotrichia</taxon>
        <taxon>Erysipelotrichales</taxon>
        <taxon>Erysipelotrichaceae</taxon>
        <taxon>Faecalicoccus</taxon>
    </lineage>
</organism>
<dbReference type="Pfam" id="PF13740">
    <property type="entry name" value="ACT_6"/>
    <property type="match status" value="1"/>
</dbReference>